<keyword evidence="4" id="KW-1185">Reference proteome</keyword>
<evidence type="ECO:0000259" key="2">
    <source>
        <dbReference type="Pfam" id="PF03931"/>
    </source>
</evidence>
<evidence type="ECO:0000256" key="1">
    <source>
        <dbReference type="ARBA" id="ARBA00004906"/>
    </source>
</evidence>
<reference evidence="3" key="2">
    <citation type="submission" date="2020-08" db="EMBL/GenBank/DDBJ databases">
        <title>Plant Genome Project.</title>
        <authorList>
            <person name="Zhang R.-G."/>
        </authorList>
    </citation>
    <scope>NUCLEOTIDE SEQUENCE</scope>
    <source>
        <strain evidence="3">Huo1</strain>
        <tissue evidence="3">Leaf</tissue>
    </source>
</reference>
<dbReference type="SUPFAM" id="SSF54695">
    <property type="entry name" value="POZ domain"/>
    <property type="match status" value="1"/>
</dbReference>
<dbReference type="InterPro" id="IPR016073">
    <property type="entry name" value="Skp1_comp_POZ"/>
</dbReference>
<organism evidence="3">
    <name type="scientific">Salvia splendens</name>
    <name type="common">Scarlet sage</name>
    <dbReference type="NCBI Taxonomy" id="180675"/>
    <lineage>
        <taxon>Eukaryota</taxon>
        <taxon>Viridiplantae</taxon>
        <taxon>Streptophyta</taxon>
        <taxon>Embryophyta</taxon>
        <taxon>Tracheophyta</taxon>
        <taxon>Spermatophyta</taxon>
        <taxon>Magnoliopsida</taxon>
        <taxon>eudicotyledons</taxon>
        <taxon>Gunneridae</taxon>
        <taxon>Pentapetalae</taxon>
        <taxon>asterids</taxon>
        <taxon>lamiids</taxon>
        <taxon>Lamiales</taxon>
        <taxon>Lamiaceae</taxon>
        <taxon>Nepetoideae</taxon>
        <taxon>Mentheae</taxon>
        <taxon>Salviinae</taxon>
        <taxon>Salvia</taxon>
        <taxon>Salvia subgen. Calosphace</taxon>
        <taxon>core Calosphace</taxon>
    </lineage>
</organism>
<dbReference type="AlphaFoldDB" id="A0A8X8XZP5"/>
<gene>
    <name evidence="3" type="ORF">SASPL_118108</name>
</gene>
<dbReference type="Gene3D" id="3.30.710.10">
    <property type="entry name" value="Potassium Channel Kv1.1, Chain A"/>
    <property type="match status" value="1"/>
</dbReference>
<dbReference type="EMBL" id="PNBA02000006">
    <property type="protein sequence ID" value="KAG6421552.1"/>
    <property type="molecule type" value="Genomic_DNA"/>
</dbReference>
<dbReference type="InterPro" id="IPR011333">
    <property type="entry name" value="SKP1/BTB/POZ_sf"/>
</dbReference>
<accession>A0A8X8XZP5</accession>
<name>A0A8X8XZP5_SALSN</name>
<dbReference type="Proteomes" id="UP000298416">
    <property type="component" value="Unassembled WGS sequence"/>
</dbReference>
<protein>
    <recommendedName>
        <fullName evidence="2">SKP1 component POZ domain-containing protein</fullName>
    </recommendedName>
</protein>
<evidence type="ECO:0000313" key="4">
    <source>
        <dbReference type="Proteomes" id="UP000298416"/>
    </source>
</evidence>
<reference evidence="3" key="1">
    <citation type="submission" date="2018-01" db="EMBL/GenBank/DDBJ databases">
        <authorList>
            <person name="Mao J.F."/>
        </authorList>
    </citation>
    <scope>NUCLEOTIDE SEQUENCE</scope>
    <source>
        <strain evidence="3">Huo1</strain>
        <tissue evidence="3">Leaf</tissue>
    </source>
</reference>
<feature type="domain" description="SKP1 component POZ" evidence="2">
    <location>
        <begin position="39"/>
        <end position="75"/>
    </location>
</feature>
<comment type="caution">
    <text evidence="3">The sequence shown here is derived from an EMBL/GenBank/DDBJ whole genome shotgun (WGS) entry which is preliminary data.</text>
</comment>
<evidence type="ECO:0000313" key="3">
    <source>
        <dbReference type="EMBL" id="KAG6421552.1"/>
    </source>
</evidence>
<sequence length="89" mass="10012">MRFSPSCSRFSHQYNRLSVQVCWKEDGNSGELRWGNIHVVAVKSQMIRHIIEDGCAGTSIPLPNVTAKILSKVIEAFHAEFVKENQGIL</sequence>
<dbReference type="GO" id="GO:0006511">
    <property type="term" value="P:ubiquitin-dependent protein catabolic process"/>
    <property type="evidence" value="ECO:0007669"/>
    <property type="project" value="InterPro"/>
</dbReference>
<dbReference type="Pfam" id="PF03931">
    <property type="entry name" value="Skp1_POZ"/>
    <property type="match status" value="1"/>
</dbReference>
<proteinExistence type="predicted"/>
<comment type="pathway">
    <text evidence="1">Protein modification; protein ubiquitination.</text>
</comment>